<organism evidence="2 3">
    <name type="scientific">Acanthoscelides obtectus</name>
    <name type="common">Bean weevil</name>
    <name type="synonym">Bruchus obtectus</name>
    <dbReference type="NCBI Taxonomy" id="200917"/>
    <lineage>
        <taxon>Eukaryota</taxon>
        <taxon>Metazoa</taxon>
        <taxon>Ecdysozoa</taxon>
        <taxon>Arthropoda</taxon>
        <taxon>Hexapoda</taxon>
        <taxon>Insecta</taxon>
        <taxon>Pterygota</taxon>
        <taxon>Neoptera</taxon>
        <taxon>Endopterygota</taxon>
        <taxon>Coleoptera</taxon>
        <taxon>Polyphaga</taxon>
        <taxon>Cucujiformia</taxon>
        <taxon>Chrysomeloidea</taxon>
        <taxon>Chrysomelidae</taxon>
        <taxon>Bruchinae</taxon>
        <taxon>Bruchini</taxon>
        <taxon>Acanthoscelides</taxon>
    </lineage>
</organism>
<dbReference type="Pfam" id="PF25273">
    <property type="entry name" value="DUF7869"/>
    <property type="match status" value="1"/>
</dbReference>
<comment type="caution">
    <text evidence="2">The sequence shown here is derived from an EMBL/GenBank/DDBJ whole genome shotgun (WGS) entry which is preliminary data.</text>
</comment>
<dbReference type="Pfam" id="PF10545">
    <property type="entry name" value="MADF_DNA_bdg"/>
    <property type="match status" value="1"/>
</dbReference>
<dbReference type="InterPro" id="IPR057191">
    <property type="entry name" value="DUF7869"/>
</dbReference>
<dbReference type="Proteomes" id="UP001152888">
    <property type="component" value="Unassembled WGS sequence"/>
</dbReference>
<feature type="domain" description="MADF" evidence="1">
    <location>
        <begin position="8"/>
        <end position="101"/>
    </location>
</feature>
<dbReference type="OrthoDB" id="6771640at2759"/>
<proteinExistence type="predicted"/>
<dbReference type="InterPro" id="IPR006578">
    <property type="entry name" value="MADF-dom"/>
</dbReference>
<dbReference type="PROSITE" id="PS51029">
    <property type="entry name" value="MADF"/>
    <property type="match status" value="1"/>
</dbReference>
<keyword evidence="3" id="KW-1185">Reference proteome</keyword>
<dbReference type="PANTHER" id="PTHR21505:SF8">
    <property type="entry name" value="DPT-YFP REPRESSOR BY OVEREXPRESSION, ISOFORM D-RELATED"/>
    <property type="match status" value="1"/>
</dbReference>
<dbReference type="AlphaFoldDB" id="A0A9P0LCU0"/>
<reference evidence="2" key="1">
    <citation type="submission" date="2022-03" db="EMBL/GenBank/DDBJ databases">
        <authorList>
            <person name="Sayadi A."/>
        </authorList>
    </citation>
    <scope>NUCLEOTIDE SEQUENCE</scope>
</reference>
<protein>
    <recommendedName>
        <fullName evidence="1">MADF domain-containing protein</fullName>
    </recommendedName>
</protein>
<accession>A0A9P0LCU0</accession>
<name>A0A9P0LCU0_ACAOB</name>
<dbReference type="PANTHER" id="PTHR21505">
    <property type="entry name" value="MADF DOMAIN-CONTAINING PROTEIN-RELATED"/>
    <property type="match status" value="1"/>
</dbReference>
<dbReference type="EMBL" id="CAKOFQ010007050">
    <property type="protein sequence ID" value="CAH1988775.1"/>
    <property type="molecule type" value="Genomic_DNA"/>
</dbReference>
<sequence>MSRDFLIDFINLYRENPCLLKAKSKELSDKHKKNAAYEILIEKLKEVDPAANKDAVIKRINSLRTVKRGYFSLSRVTLHRACKRKKWSYKEMENMTYEEYRNIFFEDIPSGNESEDDQNGSDEDVHFAAQKRNNSVRDGRAVLAMSVCVSLTKKIALKNIIANKLSNVLELWTLNLTIYDSTNNLSYCLVWDESEAGRGGTEIASALMKSAESTISHTTIEHLIIWSDNCPGQNRNIVMMLTYLWLLKICLNLKTVEHKFLLRGQTHTETDHVHALIERSLKKQPTMEICTPWDWQQLIRSAGATVIKLNLADLKHVNYLYSQPKAPFINRKKILRKKIFLYQTLYIFEFKLIIPAQSFTS</sequence>
<evidence type="ECO:0000313" key="2">
    <source>
        <dbReference type="EMBL" id="CAH1988775.1"/>
    </source>
</evidence>
<evidence type="ECO:0000313" key="3">
    <source>
        <dbReference type="Proteomes" id="UP001152888"/>
    </source>
</evidence>
<evidence type="ECO:0000259" key="1">
    <source>
        <dbReference type="PROSITE" id="PS51029"/>
    </source>
</evidence>
<gene>
    <name evidence="2" type="ORF">ACAOBT_LOCUS18651</name>
</gene>